<sequence>MTSQSRANKLTADQRNSFVAALLGWTMDAFDYFIVVLVYADIAKTFHHSKAEVAFVTTATLVMRPVGALLFGLWADRVGRRLPLMVDVMFYSVVGFLCAFAPNFTVLVILRLLYGIGMGGEWGLGAALAMEKVPVERRGFFSGLLQEGYAFGYLLASLASLVVMNMLGLSWRWLFALSVIPALISLIIRYRVEESEVWEAAQDQMKLTSTRIRDVLRDGAIVRRFVYLVLLMTAFNWMSHGTQDVYPTFLTATASHGAGLSSVSVKWIVVVYNIGAIVGGLFFGTLSQRFSRRYTVVFCALLALPIVPLFAYSRTAAMLCLGSFLMQLFVQGAWGVIPAHLTELSPDAIRGLYPGVTYQLGNLLAAFNLPIQERLAESHGYPFALAATIVPVLLAVALLTLAGRDATGIRFGTAESAFLPTKVT</sequence>
<dbReference type="CDD" id="cd17316">
    <property type="entry name" value="MFS_SV2_like"/>
    <property type="match status" value="1"/>
</dbReference>
<evidence type="ECO:0000256" key="3">
    <source>
        <dbReference type="ARBA" id="ARBA00022692"/>
    </source>
</evidence>
<dbReference type="InterPro" id="IPR011701">
    <property type="entry name" value="MFS"/>
</dbReference>
<keyword evidence="5 6" id="KW-0472">Membrane</keyword>
<feature type="transmembrane region" description="Helical" evidence="6">
    <location>
        <begin position="54"/>
        <end position="75"/>
    </location>
</feature>
<dbReference type="InterPro" id="IPR004742">
    <property type="entry name" value="SA_transporter"/>
</dbReference>
<dbReference type="GO" id="GO:0015136">
    <property type="term" value="F:sialic acid transmembrane transporter activity"/>
    <property type="evidence" value="ECO:0007669"/>
    <property type="project" value="InterPro"/>
</dbReference>
<evidence type="ECO:0000256" key="5">
    <source>
        <dbReference type="ARBA" id="ARBA00023136"/>
    </source>
</evidence>
<dbReference type="EMBL" id="AP022614">
    <property type="protein sequence ID" value="BBZ44025.1"/>
    <property type="molecule type" value="Genomic_DNA"/>
</dbReference>
<dbReference type="OrthoDB" id="8953821at2"/>
<feature type="transmembrane region" description="Helical" evidence="6">
    <location>
        <begin position="383"/>
        <end position="402"/>
    </location>
</feature>
<evidence type="ECO:0000313" key="8">
    <source>
        <dbReference type="EMBL" id="BBZ44025.1"/>
    </source>
</evidence>
<evidence type="ECO:0000313" key="9">
    <source>
        <dbReference type="Proteomes" id="UP000467105"/>
    </source>
</evidence>
<feature type="transmembrane region" description="Helical" evidence="6">
    <location>
        <begin position="293"/>
        <end position="310"/>
    </location>
</feature>
<accession>A0A7I7YQ75</accession>
<feature type="transmembrane region" description="Helical" evidence="6">
    <location>
        <begin position="150"/>
        <end position="167"/>
    </location>
</feature>
<feature type="transmembrane region" description="Helical" evidence="6">
    <location>
        <begin position="351"/>
        <end position="371"/>
    </location>
</feature>
<dbReference type="GO" id="GO:0005886">
    <property type="term" value="C:plasma membrane"/>
    <property type="evidence" value="ECO:0007669"/>
    <property type="project" value="UniProtKB-SubCell"/>
</dbReference>
<feature type="transmembrane region" description="Helical" evidence="6">
    <location>
        <begin position="221"/>
        <end position="239"/>
    </location>
</feature>
<protein>
    <submittedName>
        <fullName evidence="8">MFS transporter</fullName>
    </submittedName>
</protein>
<dbReference type="PANTHER" id="PTHR23508">
    <property type="entry name" value="CARBOXYLIC ACID TRANSPORTER PROTEIN HOMOLOG"/>
    <property type="match status" value="1"/>
</dbReference>
<feature type="transmembrane region" description="Helical" evidence="6">
    <location>
        <begin position="82"/>
        <end position="102"/>
    </location>
</feature>
<proteinExistence type="predicted"/>
<evidence type="ECO:0000256" key="6">
    <source>
        <dbReference type="SAM" id="Phobius"/>
    </source>
</evidence>
<dbReference type="SUPFAM" id="SSF103473">
    <property type="entry name" value="MFS general substrate transporter"/>
    <property type="match status" value="1"/>
</dbReference>
<dbReference type="PROSITE" id="PS50850">
    <property type="entry name" value="MFS"/>
    <property type="match status" value="1"/>
</dbReference>
<evidence type="ECO:0000259" key="7">
    <source>
        <dbReference type="PROSITE" id="PS50850"/>
    </source>
</evidence>
<dbReference type="PROSITE" id="PS00217">
    <property type="entry name" value="SUGAR_TRANSPORT_2"/>
    <property type="match status" value="1"/>
</dbReference>
<evidence type="ECO:0000256" key="1">
    <source>
        <dbReference type="ARBA" id="ARBA00004651"/>
    </source>
</evidence>
<dbReference type="InterPro" id="IPR005829">
    <property type="entry name" value="Sugar_transporter_CS"/>
</dbReference>
<feature type="transmembrane region" description="Helical" evidence="6">
    <location>
        <begin position="20"/>
        <end position="42"/>
    </location>
</feature>
<dbReference type="Gene3D" id="1.20.1250.20">
    <property type="entry name" value="MFS general substrate transporter like domains"/>
    <property type="match status" value="2"/>
</dbReference>
<dbReference type="NCBIfam" id="TIGR00891">
    <property type="entry name" value="2A0112"/>
    <property type="match status" value="1"/>
</dbReference>
<keyword evidence="9" id="KW-1185">Reference proteome</keyword>
<reference evidence="8 9" key="1">
    <citation type="journal article" date="2019" name="Emerg. Microbes Infect.">
        <title>Comprehensive subspecies identification of 175 nontuberculous mycobacteria species based on 7547 genomic profiles.</title>
        <authorList>
            <person name="Matsumoto Y."/>
            <person name="Kinjo T."/>
            <person name="Motooka D."/>
            <person name="Nabeya D."/>
            <person name="Jung N."/>
            <person name="Uechi K."/>
            <person name="Horii T."/>
            <person name="Iida T."/>
            <person name="Fujita J."/>
            <person name="Nakamura S."/>
        </authorList>
    </citation>
    <scope>NUCLEOTIDE SEQUENCE [LARGE SCALE GENOMIC DNA]</scope>
    <source>
        <strain evidence="8 9">JCM 14742</strain>
    </source>
</reference>
<keyword evidence="2" id="KW-0813">Transport</keyword>
<dbReference type="GO" id="GO:0046943">
    <property type="term" value="F:carboxylic acid transmembrane transporter activity"/>
    <property type="evidence" value="ECO:0007669"/>
    <property type="project" value="TreeGrafter"/>
</dbReference>
<dbReference type="InterPro" id="IPR005828">
    <property type="entry name" value="MFS_sugar_transport-like"/>
</dbReference>
<name>A0A7I7YQ75_9MYCO</name>
<dbReference type="AlphaFoldDB" id="A0A7I7YQ75"/>
<dbReference type="Pfam" id="PF00083">
    <property type="entry name" value="Sugar_tr"/>
    <property type="match status" value="1"/>
</dbReference>
<keyword evidence="4 6" id="KW-1133">Transmembrane helix</keyword>
<dbReference type="Pfam" id="PF07690">
    <property type="entry name" value="MFS_1"/>
    <property type="match status" value="1"/>
</dbReference>
<dbReference type="Proteomes" id="UP000467105">
    <property type="component" value="Chromosome"/>
</dbReference>
<keyword evidence="3 6" id="KW-0812">Transmembrane</keyword>
<dbReference type="PANTHER" id="PTHR23508:SF10">
    <property type="entry name" value="CARBOXYLIC ACID TRANSPORTER PROTEIN HOMOLOG"/>
    <property type="match status" value="1"/>
</dbReference>
<feature type="transmembrane region" description="Helical" evidence="6">
    <location>
        <begin position="316"/>
        <end position="339"/>
    </location>
</feature>
<gene>
    <name evidence="8" type="primary">nanT</name>
    <name evidence="8" type="ORF">MPRM_13060</name>
</gene>
<evidence type="ECO:0000256" key="2">
    <source>
        <dbReference type="ARBA" id="ARBA00022448"/>
    </source>
</evidence>
<feature type="transmembrane region" description="Helical" evidence="6">
    <location>
        <begin position="267"/>
        <end position="286"/>
    </location>
</feature>
<comment type="subcellular location">
    <subcellularLocation>
        <location evidence="1">Cell membrane</location>
        <topology evidence="1">Multi-pass membrane protein</topology>
    </subcellularLocation>
</comment>
<evidence type="ECO:0000256" key="4">
    <source>
        <dbReference type="ARBA" id="ARBA00022989"/>
    </source>
</evidence>
<organism evidence="8 9">
    <name type="scientific">Mycobacterium parmense</name>
    <dbReference type="NCBI Taxonomy" id="185642"/>
    <lineage>
        <taxon>Bacteria</taxon>
        <taxon>Bacillati</taxon>
        <taxon>Actinomycetota</taxon>
        <taxon>Actinomycetes</taxon>
        <taxon>Mycobacteriales</taxon>
        <taxon>Mycobacteriaceae</taxon>
        <taxon>Mycobacterium</taxon>
        <taxon>Mycobacterium simiae complex</taxon>
    </lineage>
</organism>
<feature type="domain" description="Major facilitator superfamily (MFS) profile" evidence="7">
    <location>
        <begin position="17"/>
        <end position="405"/>
    </location>
</feature>
<dbReference type="InterPro" id="IPR036259">
    <property type="entry name" value="MFS_trans_sf"/>
</dbReference>
<dbReference type="InterPro" id="IPR020846">
    <property type="entry name" value="MFS_dom"/>
</dbReference>